<dbReference type="PROSITE" id="PS51257">
    <property type="entry name" value="PROKAR_LIPOPROTEIN"/>
    <property type="match status" value="1"/>
</dbReference>
<dbReference type="EMBL" id="SHNP01000004">
    <property type="protein sequence ID" value="MCX2974299.1"/>
    <property type="molecule type" value="Genomic_DNA"/>
</dbReference>
<keyword evidence="1" id="KW-0732">Signal</keyword>
<evidence type="ECO:0000313" key="4">
    <source>
        <dbReference type="Proteomes" id="UP001143307"/>
    </source>
</evidence>
<evidence type="ECO:0000256" key="1">
    <source>
        <dbReference type="SAM" id="SignalP"/>
    </source>
</evidence>
<accession>A0ABT3SWN5</accession>
<organism evidence="3 4">
    <name type="scientific">Candidatus Seongchinamella marina</name>
    <dbReference type="NCBI Taxonomy" id="2518990"/>
    <lineage>
        <taxon>Bacteria</taxon>
        <taxon>Pseudomonadati</taxon>
        <taxon>Pseudomonadota</taxon>
        <taxon>Gammaproteobacteria</taxon>
        <taxon>Cellvibrionales</taxon>
        <taxon>Halieaceae</taxon>
        <taxon>Seongchinamella</taxon>
    </lineage>
</organism>
<keyword evidence="4" id="KW-1185">Reference proteome</keyword>
<comment type="caution">
    <text evidence="3">The sequence shown here is derived from an EMBL/GenBank/DDBJ whole genome shotgun (WGS) entry which is preliminary data.</text>
</comment>
<evidence type="ECO:0000259" key="2">
    <source>
        <dbReference type="Pfam" id="PF14086"/>
    </source>
</evidence>
<feature type="domain" description="DUF4266" evidence="2">
    <location>
        <begin position="19"/>
        <end position="68"/>
    </location>
</feature>
<proteinExistence type="predicted"/>
<dbReference type="Pfam" id="PF14086">
    <property type="entry name" value="DUF4266"/>
    <property type="match status" value="1"/>
</dbReference>
<gene>
    <name evidence="3" type="ORF">EYC87_11965</name>
</gene>
<sequence length="68" mass="6999">MKLLGLLVLALMLGGCETVAPWERGTLAKPEMQWQTDTMEARLKGQLYNSKEAASGGGGAAGGGCGCN</sequence>
<dbReference type="RefSeq" id="WP_279253372.1">
    <property type="nucleotide sequence ID" value="NZ_SHNP01000004.1"/>
</dbReference>
<dbReference type="InterPro" id="IPR025362">
    <property type="entry name" value="DUF4266"/>
</dbReference>
<feature type="signal peptide" evidence="1">
    <location>
        <begin position="1"/>
        <end position="20"/>
    </location>
</feature>
<protein>
    <submittedName>
        <fullName evidence="3">DUF4266 domain-containing protein</fullName>
    </submittedName>
</protein>
<dbReference type="Proteomes" id="UP001143307">
    <property type="component" value="Unassembled WGS sequence"/>
</dbReference>
<feature type="chain" id="PRO_5045957339" evidence="1">
    <location>
        <begin position="21"/>
        <end position="68"/>
    </location>
</feature>
<evidence type="ECO:0000313" key="3">
    <source>
        <dbReference type="EMBL" id="MCX2974299.1"/>
    </source>
</evidence>
<name>A0ABT3SWN5_9GAMM</name>
<reference evidence="3" key="1">
    <citation type="submission" date="2019-02" db="EMBL/GenBank/DDBJ databases">
        <authorList>
            <person name="Li S.-H."/>
        </authorList>
    </citation>
    <scope>NUCLEOTIDE SEQUENCE</scope>
    <source>
        <strain evidence="3">IMCC8485</strain>
    </source>
</reference>